<dbReference type="Proteomes" id="UP000008021">
    <property type="component" value="Chromosome 9"/>
</dbReference>
<keyword evidence="2" id="KW-1185">Reference proteome</keyword>
<accession>A0A0E0EPG1</accession>
<evidence type="ECO:0000313" key="1">
    <source>
        <dbReference type="EnsemblPlants" id="OMERI09G00600.1"/>
    </source>
</evidence>
<organism evidence="1">
    <name type="scientific">Oryza meridionalis</name>
    <dbReference type="NCBI Taxonomy" id="40149"/>
    <lineage>
        <taxon>Eukaryota</taxon>
        <taxon>Viridiplantae</taxon>
        <taxon>Streptophyta</taxon>
        <taxon>Embryophyta</taxon>
        <taxon>Tracheophyta</taxon>
        <taxon>Spermatophyta</taxon>
        <taxon>Magnoliopsida</taxon>
        <taxon>Liliopsida</taxon>
        <taxon>Poales</taxon>
        <taxon>Poaceae</taxon>
        <taxon>BOP clade</taxon>
        <taxon>Oryzoideae</taxon>
        <taxon>Oryzeae</taxon>
        <taxon>Oryzinae</taxon>
        <taxon>Oryza</taxon>
    </lineage>
</organism>
<reference evidence="1" key="1">
    <citation type="submission" date="2015-04" db="UniProtKB">
        <authorList>
            <consortium name="EnsemblPlants"/>
        </authorList>
    </citation>
    <scope>IDENTIFICATION</scope>
</reference>
<dbReference type="HOGENOM" id="CLU_2149910_0_0_1"/>
<dbReference type="Gramene" id="OMERI09G00600.1">
    <property type="protein sequence ID" value="OMERI09G00600.1"/>
    <property type="gene ID" value="OMERI09G00600"/>
</dbReference>
<dbReference type="EnsemblPlants" id="OMERI09G00600.1">
    <property type="protein sequence ID" value="OMERI09G00600.1"/>
    <property type="gene ID" value="OMERI09G00600"/>
</dbReference>
<name>A0A0E0EPG1_9ORYZ</name>
<dbReference type="AlphaFoldDB" id="A0A0E0EPG1"/>
<sequence length="112" mass="11725">MTVVEVDSPTTAITNQWAAATCKEATEGAKACSAETTSTAFGHQLCLVDDRWAPMAVGSGCAQIQSVLTDMWSLQSLCSCMFGARVDGSSLHLTTVKMVGIPVDSEAHVITS</sequence>
<evidence type="ECO:0000313" key="2">
    <source>
        <dbReference type="Proteomes" id="UP000008021"/>
    </source>
</evidence>
<protein>
    <submittedName>
        <fullName evidence="1">Uncharacterized protein</fullName>
    </submittedName>
</protein>
<reference evidence="1" key="2">
    <citation type="submission" date="2018-05" db="EMBL/GenBank/DDBJ databases">
        <title>OmerRS3 (Oryza meridionalis Reference Sequence Version 3).</title>
        <authorList>
            <person name="Zhang J."/>
            <person name="Kudrna D."/>
            <person name="Lee S."/>
            <person name="Talag J."/>
            <person name="Welchert J."/>
            <person name="Wing R.A."/>
        </authorList>
    </citation>
    <scope>NUCLEOTIDE SEQUENCE [LARGE SCALE GENOMIC DNA]</scope>
    <source>
        <strain evidence="1">cv. OR44</strain>
    </source>
</reference>
<proteinExistence type="predicted"/>